<organism evidence="1 2">
    <name type="scientific">Rhodococcus wratislaviensis</name>
    <name type="common">Tsukamurella wratislaviensis</name>
    <dbReference type="NCBI Taxonomy" id="44752"/>
    <lineage>
        <taxon>Bacteria</taxon>
        <taxon>Bacillati</taxon>
        <taxon>Actinomycetota</taxon>
        <taxon>Actinomycetes</taxon>
        <taxon>Mycobacteriales</taxon>
        <taxon>Nocardiaceae</taxon>
        <taxon>Rhodococcus</taxon>
    </lineage>
</organism>
<dbReference type="Proteomes" id="UP000287519">
    <property type="component" value="Unassembled WGS sequence"/>
</dbReference>
<accession>A0A402C3S2</accession>
<comment type="caution">
    <text evidence="1">The sequence shown here is derived from an EMBL/GenBank/DDBJ whole genome shotgun (WGS) entry which is preliminary data.</text>
</comment>
<sequence length="88" mass="10156">MFLCWEQATKDATPTGKIWVDHDTSVFFSNLVIVDDIEKRTGITISPKHWFEGHEAQSIRHELTQELWCPRSWHGLDSIVGVSDGRVY</sequence>
<keyword evidence="2" id="KW-1185">Reference proteome</keyword>
<evidence type="ECO:0000313" key="2">
    <source>
        <dbReference type="Proteomes" id="UP000287519"/>
    </source>
</evidence>
<name>A0A402C3S2_RHOWR</name>
<dbReference type="EMBL" id="BHYM01000017">
    <property type="protein sequence ID" value="GCE38218.1"/>
    <property type="molecule type" value="Genomic_DNA"/>
</dbReference>
<protein>
    <submittedName>
        <fullName evidence="1">Uncharacterized protein</fullName>
    </submittedName>
</protein>
<dbReference type="AlphaFoldDB" id="A0A402C3S2"/>
<proteinExistence type="predicted"/>
<evidence type="ECO:0000313" key="1">
    <source>
        <dbReference type="EMBL" id="GCE38218.1"/>
    </source>
</evidence>
<gene>
    <name evidence="1" type="ORF">Rhow_001257</name>
</gene>
<reference evidence="1 2" key="1">
    <citation type="submission" date="2018-11" db="EMBL/GenBank/DDBJ databases">
        <title>Microbial catabolism of amino acid.</title>
        <authorList>
            <person name="Hibi M."/>
            <person name="Ogawa J."/>
        </authorList>
    </citation>
    <scope>NUCLEOTIDE SEQUENCE [LARGE SCALE GENOMIC DNA]</scope>
    <source>
        <strain evidence="1 2">C31-06</strain>
    </source>
</reference>